<evidence type="ECO:0000313" key="2">
    <source>
        <dbReference type="EMBL" id="AHI52461.1"/>
    </source>
</evidence>
<dbReference type="KEGG" id="scq:SCULI_v1c01200"/>
<keyword evidence="1" id="KW-0812">Transmembrane</keyword>
<dbReference type="PATRIC" id="fig|1276246.3.peg.119"/>
<dbReference type="RefSeq" id="WP_025362706.1">
    <property type="nucleotide sequence ID" value="NZ_CP006681.1"/>
</dbReference>
<proteinExistence type="predicted"/>
<accession>W6A683</accession>
<feature type="transmembrane region" description="Helical" evidence="1">
    <location>
        <begin position="639"/>
        <end position="665"/>
    </location>
</feature>
<feature type="transmembrane region" description="Helical" evidence="1">
    <location>
        <begin position="96"/>
        <end position="120"/>
    </location>
</feature>
<feature type="transmembrane region" description="Helical" evidence="1">
    <location>
        <begin position="186"/>
        <end position="205"/>
    </location>
</feature>
<dbReference type="OrthoDB" id="387698at2"/>
<gene>
    <name evidence="2" type="ORF">SCULI_v1c01200</name>
</gene>
<sequence length="671" mass="76882">MENNQNPIQTSTVKLNLQKPVKVKKQKEPRQKGEKFIKPIKFEGIWLLLWVNVKKAFTTKTIIAMGIVFLIISFIFTSISLPMIASGDEVGKIISWIGYILTMFFYIIFLSLLAIILVKTPILEGITQIEIRAGVAIWKSYLIRFATYLLIAFAYCLVNMIIVFSYLPLAQNLKYLRMAFIISPPIFLFIFAIIWYPLITFIALICSQAMGIFTNIFVGAVVAVVPIINAVIPVFMGDFGEKNKDIQVKTVQLQLANDFYQSTINDENVKGIYEEDILSQINKNIDQINKQHNTTTEDNICVIRTLDLNSLITYDQTSEGNPSGCSSASNYLEYLERAFYLGEFNTNTTTNTEITNVFDNLYISQILSAMFDLVDEKLYEVPVGHPGFNEAGIYYASSSQSWYDNSRSTNYIDISVLVKWLAKQLPEYKNLLTTIEKQYNKYKEIMWDYNSINDNYYLYSGKSYSYMKIAQNDFYKGVLELNNDAISVYKRHPELAIINNLIIQNWMNVYALNSSLQQSAWNEDNYGGSWNTTSLTNEEMFEKMQKRTTSQIISKYANPTHHISSMWNGLFGKNVMLDLLVSDSSMEMIPRGVTKGVSNLEEFAQYSTWDYVKSAKASEIDPDRKMVPMFEKVTLKVNFGYNVSLIVFIYVLSSLGVNALVYLTYKKQARI</sequence>
<feature type="transmembrane region" description="Helical" evidence="1">
    <location>
        <begin position="212"/>
        <end position="236"/>
    </location>
</feature>
<organism evidence="2 3">
    <name type="scientific">Spiroplasma culicicola AES-1</name>
    <dbReference type="NCBI Taxonomy" id="1276246"/>
    <lineage>
        <taxon>Bacteria</taxon>
        <taxon>Bacillati</taxon>
        <taxon>Mycoplasmatota</taxon>
        <taxon>Mollicutes</taxon>
        <taxon>Entomoplasmatales</taxon>
        <taxon>Spiroplasmataceae</taxon>
        <taxon>Spiroplasma</taxon>
    </lineage>
</organism>
<dbReference type="EMBL" id="CP006681">
    <property type="protein sequence ID" value="AHI52461.1"/>
    <property type="molecule type" value="Genomic_DNA"/>
</dbReference>
<feature type="transmembrane region" description="Helical" evidence="1">
    <location>
        <begin position="62"/>
        <end position="84"/>
    </location>
</feature>
<keyword evidence="1" id="KW-1133">Transmembrane helix</keyword>
<keyword evidence="3" id="KW-1185">Reference proteome</keyword>
<dbReference type="STRING" id="1276246.SCULI_v1c01200"/>
<dbReference type="AlphaFoldDB" id="W6A683"/>
<reference evidence="2 3" key="1">
    <citation type="journal article" date="2014" name="Genome Biol. Evol.">
        <title>Molecular evolution of the substrate utilization strategies and putative virulence factors in mosquito-associated Spiroplasma species.</title>
        <authorList>
            <person name="Chang T.H."/>
            <person name="Lo W.S."/>
            <person name="Ku C."/>
            <person name="Chen L.L."/>
            <person name="Kuo C.H."/>
        </authorList>
    </citation>
    <scope>NUCLEOTIDE SEQUENCE [LARGE SCALE GENOMIC DNA]</scope>
    <source>
        <strain evidence="2">AES-1</strain>
    </source>
</reference>
<protein>
    <submittedName>
        <fullName evidence="2">Uncharacterized protein</fullName>
    </submittedName>
</protein>
<dbReference type="HOGENOM" id="CLU_428193_0_0_14"/>
<keyword evidence="1" id="KW-0472">Membrane</keyword>
<evidence type="ECO:0000256" key="1">
    <source>
        <dbReference type="SAM" id="Phobius"/>
    </source>
</evidence>
<dbReference type="Proteomes" id="UP000019267">
    <property type="component" value="Chromosome"/>
</dbReference>
<evidence type="ECO:0000313" key="3">
    <source>
        <dbReference type="Proteomes" id="UP000019267"/>
    </source>
</evidence>
<feature type="transmembrane region" description="Helical" evidence="1">
    <location>
        <begin position="141"/>
        <end position="166"/>
    </location>
</feature>
<name>W6A683_9MOLU</name>